<evidence type="ECO:0000313" key="1">
    <source>
        <dbReference type="EMBL" id="KAJ9576471.1"/>
    </source>
</evidence>
<sequence length="83" mass="9741">MQLIVYGEDGQHLPTRFRIKENETGKPFRVRIVNGQGVLYTLTSLKLGRLYRIIVVAVSYDENEYNVLYRTKYIIFINLIDDS</sequence>
<proteinExistence type="predicted"/>
<dbReference type="InterPro" id="IPR036116">
    <property type="entry name" value="FN3_sf"/>
</dbReference>
<reference evidence="1" key="2">
    <citation type="submission" date="2023-05" db="EMBL/GenBank/DDBJ databases">
        <authorList>
            <person name="Fouks B."/>
        </authorList>
    </citation>
    <scope>NUCLEOTIDE SEQUENCE</scope>
    <source>
        <strain evidence="1">Stay&amp;Tobe</strain>
        <tissue evidence="1">Testes</tissue>
    </source>
</reference>
<keyword evidence="2" id="KW-1185">Reference proteome</keyword>
<protein>
    <submittedName>
        <fullName evidence="1">Uncharacterized protein</fullName>
    </submittedName>
</protein>
<organism evidence="1 2">
    <name type="scientific">Diploptera punctata</name>
    <name type="common">Pacific beetle cockroach</name>
    <dbReference type="NCBI Taxonomy" id="6984"/>
    <lineage>
        <taxon>Eukaryota</taxon>
        <taxon>Metazoa</taxon>
        <taxon>Ecdysozoa</taxon>
        <taxon>Arthropoda</taxon>
        <taxon>Hexapoda</taxon>
        <taxon>Insecta</taxon>
        <taxon>Pterygota</taxon>
        <taxon>Neoptera</taxon>
        <taxon>Polyneoptera</taxon>
        <taxon>Dictyoptera</taxon>
        <taxon>Blattodea</taxon>
        <taxon>Blaberoidea</taxon>
        <taxon>Blaberidae</taxon>
        <taxon>Diplopterinae</taxon>
        <taxon>Diploptera</taxon>
    </lineage>
</organism>
<dbReference type="SUPFAM" id="SSF49265">
    <property type="entry name" value="Fibronectin type III"/>
    <property type="match status" value="1"/>
</dbReference>
<accession>A0AAD7Z9M3</accession>
<dbReference type="AlphaFoldDB" id="A0AAD7Z9M3"/>
<comment type="caution">
    <text evidence="1">The sequence shown here is derived from an EMBL/GenBank/DDBJ whole genome shotgun (WGS) entry which is preliminary data.</text>
</comment>
<dbReference type="Proteomes" id="UP001233999">
    <property type="component" value="Unassembled WGS sequence"/>
</dbReference>
<evidence type="ECO:0000313" key="2">
    <source>
        <dbReference type="Proteomes" id="UP001233999"/>
    </source>
</evidence>
<reference evidence="1" key="1">
    <citation type="journal article" date="2023" name="IScience">
        <title>Live-bearing cockroach genome reveals convergent evolutionary mechanisms linked to viviparity in insects and beyond.</title>
        <authorList>
            <person name="Fouks B."/>
            <person name="Harrison M.C."/>
            <person name="Mikhailova A.A."/>
            <person name="Marchal E."/>
            <person name="English S."/>
            <person name="Carruthers M."/>
            <person name="Jennings E.C."/>
            <person name="Chiamaka E.L."/>
            <person name="Frigard R.A."/>
            <person name="Pippel M."/>
            <person name="Attardo G.M."/>
            <person name="Benoit J.B."/>
            <person name="Bornberg-Bauer E."/>
            <person name="Tobe S.S."/>
        </authorList>
    </citation>
    <scope>NUCLEOTIDE SEQUENCE</scope>
    <source>
        <strain evidence="1">Stay&amp;Tobe</strain>
    </source>
</reference>
<name>A0AAD7Z9M3_DIPPU</name>
<dbReference type="EMBL" id="JASPKZ010009790">
    <property type="protein sequence ID" value="KAJ9576471.1"/>
    <property type="molecule type" value="Genomic_DNA"/>
</dbReference>
<gene>
    <name evidence="1" type="ORF">L9F63_006684</name>
</gene>